<evidence type="ECO:0000313" key="3">
    <source>
        <dbReference type="EMBL" id="SIT86953.1"/>
    </source>
</evidence>
<evidence type="ECO:0000313" key="4">
    <source>
        <dbReference type="Proteomes" id="UP000192455"/>
    </source>
</evidence>
<dbReference type="STRING" id="515897.SAMN05421849_2470"/>
<dbReference type="InterPro" id="IPR036249">
    <property type="entry name" value="Thioredoxin-like_sf"/>
</dbReference>
<dbReference type="InterPro" id="IPR010987">
    <property type="entry name" value="Glutathione-S-Trfase_C-like"/>
</dbReference>
<organism evidence="3 4">
    <name type="scientific">Pontibaca methylaminivorans</name>
    <dbReference type="NCBI Taxonomy" id="515897"/>
    <lineage>
        <taxon>Bacteria</taxon>
        <taxon>Pseudomonadati</taxon>
        <taxon>Pseudomonadota</taxon>
        <taxon>Alphaproteobacteria</taxon>
        <taxon>Rhodobacterales</taxon>
        <taxon>Roseobacteraceae</taxon>
        <taxon>Pontibaca</taxon>
    </lineage>
</organism>
<evidence type="ECO:0000259" key="2">
    <source>
        <dbReference type="PROSITE" id="PS50405"/>
    </source>
</evidence>
<dbReference type="Pfam" id="PF13417">
    <property type="entry name" value="GST_N_3"/>
    <property type="match status" value="1"/>
</dbReference>
<keyword evidence="3" id="KW-0808">Transferase</keyword>
<dbReference type="AlphaFoldDB" id="A0A1R3X7U2"/>
<dbReference type="InterPro" id="IPR034345">
    <property type="entry name" value="Gtt2-like_N"/>
</dbReference>
<dbReference type="PROSITE" id="PS50404">
    <property type="entry name" value="GST_NTER"/>
    <property type="match status" value="1"/>
</dbReference>
<sequence length="211" mass="23224">MPMVFFDCPTAPNPRRVRMVIAEKGLGIETREISIAAGEHLAPGFLRINPRATLPVLVTEAGQALTETVAIADYLEALHPEPALMGRGIEERAAVLNWNAVVEGQGGRPVFDAFRNSHPAMQDRAVTGARDYPQIAALAERAQEQVADFHAMIEDRLQQSPFVATDHFTLADITCFVILDFARVIRRPVPAGNRATLSWQRHIRQRPSAAA</sequence>
<dbReference type="Gene3D" id="3.40.30.10">
    <property type="entry name" value="Glutaredoxin"/>
    <property type="match status" value="1"/>
</dbReference>
<feature type="domain" description="GST N-terminal" evidence="1">
    <location>
        <begin position="1"/>
        <end position="83"/>
    </location>
</feature>
<feature type="domain" description="GST C-terminal" evidence="2">
    <location>
        <begin position="88"/>
        <end position="211"/>
    </location>
</feature>
<dbReference type="InterPro" id="IPR004045">
    <property type="entry name" value="Glutathione_S-Trfase_N"/>
</dbReference>
<protein>
    <submittedName>
        <fullName evidence="3">Glutathione S-transferase</fullName>
    </submittedName>
</protein>
<dbReference type="Pfam" id="PF13410">
    <property type="entry name" value="GST_C_2"/>
    <property type="match status" value="1"/>
</dbReference>
<dbReference type="EMBL" id="FTPS01000003">
    <property type="protein sequence ID" value="SIT86953.1"/>
    <property type="molecule type" value="Genomic_DNA"/>
</dbReference>
<dbReference type="SFLD" id="SFLDG00358">
    <property type="entry name" value="Main_(cytGST)"/>
    <property type="match status" value="1"/>
</dbReference>
<dbReference type="InterPro" id="IPR036282">
    <property type="entry name" value="Glutathione-S-Trfase_C_sf"/>
</dbReference>
<dbReference type="SUPFAM" id="SSF52833">
    <property type="entry name" value="Thioredoxin-like"/>
    <property type="match status" value="1"/>
</dbReference>
<accession>A0A1R3X7U2</accession>
<proteinExistence type="predicted"/>
<dbReference type="GO" id="GO:0016740">
    <property type="term" value="F:transferase activity"/>
    <property type="evidence" value="ECO:0007669"/>
    <property type="project" value="UniProtKB-KW"/>
</dbReference>
<dbReference type="SUPFAM" id="SSF47616">
    <property type="entry name" value="GST C-terminal domain-like"/>
    <property type="match status" value="1"/>
</dbReference>
<dbReference type="InterPro" id="IPR040079">
    <property type="entry name" value="Glutathione_S-Trfase"/>
</dbReference>
<dbReference type="Proteomes" id="UP000192455">
    <property type="component" value="Unassembled WGS sequence"/>
</dbReference>
<keyword evidence="4" id="KW-1185">Reference proteome</keyword>
<dbReference type="Gene3D" id="1.20.1050.10">
    <property type="match status" value="1"/>
</dbReference>
<evidence type="ECO:0000259" key="1">
    <source>
        <dbReference type="PROSITE" id="PS50404"/>
    </source>
</evidence>
<dbReference type="PANTHER" id="PTHR44051:SF8">
    <property type="entry name" value="GLUTATHIONE S-TRANSFERASE GSTA"/>
    <property type="match status" value="1"/>
</dbReference>
<reference evidence="3 4" key="1">
    <citation type="submission" date="2017-01" db="EMBL/GenBank/DDBJ databases">
        <authorList>
            <person name="Mah S.A."/>
            <person name="Swanson W.J."/>
            <person name="Moy G.W."/>
            <person name="Vacquier V.D."/>
        </authorList>
    </citation>
    <scope>NUCLEOTIDE SEQUENCE [LARGE SCALE GENOMIC DNA]</scope>
    <source>
        <strain evidence="3 4">DSM 21219</strain>
    </source>
</reference>
<gene>
    <name evidence="3" type="ORF">SAMN05421849_2470</name>
</gene>
<dbReference type="PANTHER" id="PTHR44051">
    <property type="entry name" value="GLUTATHIONE S-TRANSFERASE-RELATED"/>
    <property type="match status" value="1"/>
</dbReference>
<dbReference type="PROSITE" id="PS50405">
    <property type="entry name" value="GST_CTER"/>
    <property type="match status" value="1"/>
</dbReference>
<name>A0A1R3X7U2_9RHOB</name>
<dbReference type="SFLD" id="SFLDS00019">
    <property type="entry name" value="Glutathione_Transferase_(cytos"/>
    <property type="match status" value="1"/>
</dbReference>
<dbReference type="CDD" id="cd03051">
    <property type="entry name" value="GST_N_GTT2_like"/>
    <property type="match status" value="1"/>
</dbReference>